<reference evidence="2 3" key="1">
    <citation type="journal article" date="2012" name="Genome Biol.">
        <title>Genome and low-iron response of an oceanic diatom adapted to chronic iron limitation.</title>
        <authorList>
            <person name="Lommer M."/>
            <person name="Specht M."/>
            <person name="Roy A.S."/>
            <person name="Kraemer L."/>
            <person name="Andreson R."/>
            <person name="Gutowska M.A."/>
            <person name="Wolf J."/>
            <person name="Bergner S.V."/>
            <person name="Schilhabel M.B."/>
            <person name="Klostermeier U.C."/>
            <person name="Beiko R.G."/>
            <person name="Rosenstiel P."/>
            <person name="Hippler M."/>
            <person name="Laroche J."/>
        </authorList>
    </citation>
    <scope>NUCLEOTIDE SEQUENCE [LARGE SCALE GENOMIC DNA]</scope>
    <source>
        <strain evidence="2 3">CCMP1005</strain>
    </source>
</reference>
<dbReference type="eggNOG" id="ENOG502QZ2N">
    <property type="taxonomic scope" value="Eukaryota"/>
</dbReference>
<dbReference type="OrthoDB" id="55737at2759"/>
<sequence length="489" mass="53812">MRAEDRKYPDGTIVADFVARDCPTPNQASNDSGLGGRSDILGEVKTIQPGRSSYIRRNYRKRTLDLDRAHAPEVVGDGTNGQVGPFEEALGQFHTGNVFPIVAGAFGEVNEDASKLVTNLARLTAKTDCLWKVDVTASQPQQERRCLPNHARSWEGWAGQTDFVAFVARIVAPSPFVRHFALGEVRLRRKVANATRFYCPAGPAMQRRGQTVQPTTAAHRHVRAAPLQAEATHVRDGVGNEGPLVRTMAPSEVDIVVEDILHVKSFYAGEHEAWMERSRSRCGELRAAGYAATPDARTSCSLAPERGHGAECLADHKRGVGANPQDRVIARGGRGHTGRLSEPSQDMELDLPVHRTERLAGYDYVWFIDGDNALRSLNWQGFWQQIMLLRPKIAQGGAIGSSPERPATVHKVLRHNGDARVMAAEVPIVEVQAPLLEVDTWIAWRDFLANDPKPMERFEVGGSSASTWRGATSRKTDLRDTRGTRGCRA</sequence>
<dbReference type="AlphaFoldDB" id="K0TL53"/>
<dbReference type="Proteomes" id="UP000266841">
    <property type="component" value="Unassembled WGS sequence"/>
</dbReference>
<keyword evidence="3" id="KW-1185">Reference proteome</keyword>
<organism evidence="2 3">
    <name type="scientific">Thalassiosira oceanica</name>
    <name type="common">Marine diatom</name>
    <dbReference type="NCBI Taxonomy" id="159749"/>
    <lineage>
        <taxon>Eukaryota</taxon>
        <taxon>Sar</taxon>
        <taxon>Stramenopiles</taxon>
        <taxon>Ochrophyta</taxon>
        <taxon>Bacillariophyta</taxon>
        <taxon>Coscinodiscophyceae</taxon>
        <taxon>Thalassiosirophycidae</taxon>
        <taxon>Thalassiosirales</taxon>
        <taxon>Thalassiosiraceae</taxon>
        <taxon>Thalassiosira</taxon>
    </lineage>
</organism>
<comment type="caution">
    <text evidence="2">The sequence shown here is derived from an EMBL/GenBank/DDBJ whole genome shotgun (WGS) entry which is preliminary data.</text>
</comment>
<evidence type="ECO:0000313" key="2">
    <source>
        <dbReference type="EMBL" id="EJK71557.1"/>
    </source>
</evidence>
<protein>
    <submittedName>
        <fullName evidence="2">Uncharacterized protein</fullName>
    </submittedName>
</protein>
<name>K0TL53_THAOC</name>
<gene>
    <name evidence="2" type="ORF">THAOC_06984</name>
</gene>
<evidence type="ECO:0000313" key="3">
    <source>
        <dbReference type="Proteomes" id="UP000266841"/>
    </source>
</evidence>
<feature type="compositionally biased region" description="Basic and acidic residues" evidence="1">
    <location>
        <begin position="474"/>
        <end position="483"/>
    </location>
</feature>
<proteinExistence type="predicted"/>
<feature type="region of interest" description="Disordered" evidence="1">
    <location>
        <begin position="458"/>
        <end position="489"/>
    </location>
</feature>
<dbReference type="EMBL" id="AGNL01007067">
    <property type="protein sequence ID" value="EJK71557.1"/>
    <property type="molecule type" value="Genomic_DNA"/>
</dbReference>
<evidence type="ECO:0000256" key="1">
    <source>
        <dbReference type="SAM" id="MobiDB-lite"/>
    </source>
</evidence>
<accession>K0TL53</accession>